<dbReference type="Gene3D" id="2.40.50.1070">
    <property type="match status" value="1"/>
</dbReference>
<dbReference type="NCBIfam" id="NF009639">
    <property type="entry name" value="PRK13168.1"/>
    <property type="match status" value="1"/>
</dbReference>
<dbReference type="Proteomes" id="UP001241056">
    <property type="component" value="Unassembled WGS sequence"/>
</dbReference>
<dbReference type="Gene3D" id="3.40.50.150">
    <property type="entry name" value="Vaccinia Virus protein VP39"/>
    <property type="match status" value="1"/>
</dbReference>
<feature type="region of interest" description="Disordered" evidence="12">
    <location>
        <begin position="1"/>
        <end position="23"/>
    </location>
</feature>
<feature type="active site" evidence="11">
    <location>
        <position position="406"/>
    </location>
</feature>
<evidence type="ECO:0000313" key="14">
    <source>
        <dbReference type="EMBL" id="MDM7857995.1"/>
    </source>
</evidence>
<keyword evidence="8 9" id="KW-0411">Iron-sulfur</keyword>
<feature type="domain" description="TRAM" evidence="13">
    <location>
        <begin position="21"/>
        <end position="79"/>
    </location>
</feature>
<dbReference type="Pfam" id="PF05958">
    <property type="entry name" value="tRNA_U5-meth_tr"/>
    <property type="match status" value="1"/>
</dbReference>
<dbReference type="Pfam" id="PF01938">
    <property type="entry name" value="TRAM"/>
    <property type="match status" value="1"/>
</dbReference>
<dbReference type="Gene3D" id="2.40.50.140">
    <property type="entry name" value="Nucleic acid-binding proteins"/>
    <property type="match status" value="1"/>
</dbReference>
<dbReference type="PROSITE" id="PS51687">
    <property type="entry name" value="SAM_MT_RNA_M5U"/>
    <property type="match status" value="1"/>
</dbReference>
<keyword evidence="1 9" id="KW-0004">4Fe-4S</keyword>
<dbReference type="NCBIfam" id="TIGR00479">
    <property type="entry name" value="rumA"/>
    <property type="match status" value="1"/>
</dbReference>
<evidence type="ECO:0000256" key="11">
    <source>
        <dbReference type="PROSITE-ProRule" id="PRU10015"/>
    </source>
</evidence>
<dbReference type="EC" id="2.1.1.190" evidence="9"/>
<feature type="binding site" evidence="9 10">
    <location>
        <position position="380"/>
    </location>
    <ligand>
        <name>S-adenosyl-L-methionine</name>
        <dbReference type="ChEBI" id="CHEBI:59789"/>
    </ligand>
</feature>
<feature type="binding site" evidence="9">
    <location>
        <position position="316"/>
    </location>
    <ligand>
        <name>S-adenosyl-L-methionine</name>
        <dbReference type="ChEBI" id="CHEBI:59789"/>
    </ligand>
</feature>
<sequence length="454" mass="51072">MKRQQQSGLRFQPARGVQQTDLPVGKKQPLSIERLAHDGRGIAFHAGRTWFVSGAMPGELVVARVLSVRNKIVEAQIVEVPQACSNRQQPFCAVAGRCGGCTLQHMPINEQREFKQAYIAEQMQRAGVEVGEWFATLQGSEQGYRRRTRIAVKPNKQGLLQVGFRALASQQIVETTQCPILVEPLQKLYAELVPFIKTLKQTRAIGHLELFYGNQPALLVRLTQALNNEDQQRLRDFCQQQHTQLWWQTQAEPYPDNEGDTLYYELQPYDLQIDYQPGDFVQVNAEVNLAMVQQALAWLDLHSDDQVLDLFCGLGNFSLPMARTVASVVAVEGVESMVKRAQHTAKRQGLQHVEFHHFDLSQPLSQAAWMQQKFTVVVLDPPREGAAQAVEQLTKVAAKKILYVSCNPATLARDAAVLQAQGYQLQRLAALDMFSQTGHVEAMALFVRQSLSRY</sequence>
<keyword evidence="2 9" id="KW-0698">rRNA processing</keyword>
<evidence type="ECO:0000256" key="6">
    <source>
        <dbReference type="ARBA" id="ARBA00022723"/>
    </source>
</evidence>
<dbReference type="InterPro" id="IPR012340">
    <property type="entry name" value="NA-bd_OB-fold"/>
</dbReference>
<reference evidence="14 15" key="1">
    <citation type="submission" date="2023-06" db="EMBL/GenBank/DDBJ databases">
        <title>Thiopseudomonas sp. CY1220 draft genome sequence.</title>
        <authorList>
            <person name="Zhao G."/>
            <person name="An M."/>
        </authorList>
    </citation>
    <scope>NUCLEOTIDE SEQUENCE [LARGE SCALE GENOMIC DNA]</scope>
    <source>
        <strain evidence="14 15">CY1220</strain>
    </source>
</reference>
<feature type="binding site" evidence="9">
    <location>
        <position position="101"/>
    </location>
    <ligand>
        <name>[4Fe-4S] cluster</name>
        <dbReference type="ChEBI" id="CHEBI:49883"/>
    </ligand>
</feature>
<keyword evidence="4 9" id="KW-0808">Transferase</keyword>
<comment type="function">
    <text evidence="9">Catalyzes the formation of 5-methyl-uridine at position 1939 (m5U1939) in 23S rRNA.</text>
</comment>
<keyword evidence="7 9" id="KW-0408">Iron</keyword>
<dbReference type="CDD" id="cd02440">
    <property type="entry name" value="AdoMet_MTases"/>
    <property type="match status" value="1"/>
</dbReference>
<feature type="binding site" evidence="9">
    <location>
        <position position="359"/>
    </location>
    <ligand>
        <name>S-adenosyl-L-methionine</name>
        <dbReference type="ChEBI" id="CHEBI:59789"/>
    </ligand>
</feature>
<dbReference type="InterPro" id="IPR010280">
    <property type="entry name" value="U5_MeTrfase_fam"/>
</dbReference>
<keyword evidence="5 9" id="KW-0949">S-adenosyl-L-methionine</keyword>
<dbReference type="PROSITE" id="PS50926">
    <property type="entry name" value="TRAM"/>
    <property type="match status" value="1"/>
</dbReference>
<evidence type="ECO:0000256" key="1">
    <source>
        <dbReference type="ARBA" id="ARBA00022485"/>
    </source>
</evidence>
<feature type="binding site" evidence="9">
    <location>
        <position position="92"/>
    </location>
    <ligand>
        <name>[4Fe-4S] cluster</name>
        <dbReference type="ChEBI" id="CHEBI:49883"/>
    </ligand>
</feature>
<dbReference type="GO" id="GO:0008168">
    <property type="term" value="F:methyltransferase activity"/>
    <property type="evidence" value="ECO:0007669"/>
    <property type="project" value="UniProtKB-KW"/>
</dbReference>
<proteinExistence type="inferred from homology"/>
<evidence type="ECO:0000256" key="3">
    <source>
        <dbReference type="ARBA" id="ARBA00022603"/>
    </source>
</evidence>
<dbReference type="PANTHER" id="PTHR11061">
    <property type="entry name" value="RNA M5U METHYLTRANSFERASE"/>
    <property type="match status" value="1"/>
</dbReference>
<dbReference type="RefSeq" id="WP_289410649.1">
    <property type="nucleotide sequence ID" value="NZ_JAUCDY010000006.1"/>
</dbReference>
<evidence type="ECO:0000313" key="15">
    <source>
        <dbReference type="Proteomes" id="UP001241056"/>
    </source>
</evidence>
<comment type="similarity">
    <text evidence="9">Belongs to the class I-like SAM-binding methyltransferase superfamily. RNA M5U methyltransferase family. RlmD subfamily.</text>
</comment>
<dbReference type="GO" id="GO:0032259">
    <property type="term" value="P:methylation"/>
    <property type="evidence" value="ECO:0007669"/>
    <property type="project" value="UniProtKB-KW"/>
</dbReference>
<feature type="binding site" evidence="9 10">
    <location>
        <position position="311"/>
    </location>
    <ligand>
        <name>S-adenosyl-L-methionine</name>
        <dbReference type="ChEBI" id="CHEBI:59789"/>
    </ligand>
</feature>
<accession>A0ABT7SP84</accession>
<feature type="binding site" evidence="9">
    <location>
        <position position="178"/>
    </location>
    <ligand>
        <name>[4Fe-4S] cluster</name>
        <dbReference type="ChEBI" id="CHEBI:49883"/>
    </ligand>
</feature>
<feature type="binding site" evidence="9 10">
    <location>
        <position position="332"/>
    </location>
    <ligand>
        <name>S-adenosyl-L-methionine</name>
        <dbReference type="ChEBI" id="CHEBI:59789"/>
    </ligand>
</feature>
<dbReference type="PROSITE" id="PS01230">
    <property type="entry name" value="TRMA_1"/>
    <property type="match status" value="1"/>
</dbReference>
<dbReference type="SUPFAM" id="SSF50249">
    <property type="entry name" value="Nucleic acid-binding proteins"/>
    <property type="match status" value="1"/>
</dbReference>
<feature type="active site" description="Nucleophile" evidence="9 10">
    <location>
        <position position="406"/>
    </location>
</feature>
<dbReference type="InterPro" id="IPR029063">
    <property type="entry name" value="SAM-dependent_MTases_sf"/>
</dbReference>
<dbReference type="InterPro" id="IPR002792">
    <property type="entry name" value="TRAM_dom"/>
</dbReference>
<name>A0ABT7SP84_9GAMM</name>
<evidence type="ECO:0000256" key="12">
    <source>
        <dbReference type="SAM" id="MobiDB-lite"/>
    </source>
</evidence>
<protein>
    <recommendedName>
        <fullName evidence="9">23S rRNA (uracil(1939)-C(5))-methyltransferase RlmD</fullName>
        <ecNumber evidence="9">2.1.1.190</ecNumber>
    </recommendedName>
    <alternativeName>
        <fullName evidence="9">23S rRNA(m5U1939)-methyltransferase</fullName>
    </alternativeName>
</protein>
<comment type="catalytic activity">
    <reaction evidence="9">
        <text>uridine(1939) in 23S rRNA + S-adenosyl-L-methionine = 5-methyluridine(1939) in 23S rRNA + S-adenosyl-L-homocysteine + H(+)</text>
        <dbReference type="Rhea" id="RHEA:42908"/>
        <dbReference type="Rhea" id="RHEA-COMP:10278"/>
        <dbReference type="Rhea" id="RHEA-COMP:10279"/>
        <dbReference type="ChEBI" id="CHEBI:15378"/>
        <dbReference type="ChEBI" id="CHEBI:57856"/>
        <dbReference type="ChEBI" id="CHEBI:59789"/>
        <dbReference type="ChEBI" id="CHEBI:65315"/>
        <dbReference type="ChEBI" id="CHEBI:74447"/>
        <dbReference type="EC" id="2.1.1.190"/>
    </reaction>
</comment>
<comment type="caution">
    <text evidence="14">The sequence shown here is derived from an EMBL/GenBank/DDBJ whole genome shotgun (WGS) entry which is preliminary data.</text>
</comment>
<evidence type="ECO:0000256" key="2">
    <source>
        <dbReference type="ARBA" id="ARBA00022552"/>
    </source>
</evidence>
<evidence type="ECO:0000256" key="10">
    <source>
        <dbReference type="PROSITE-ProRule" id="PRU01024"/>
    </source>
</evidence>
<gene>
    <name evidence="9 14" type="primary">rlmD</name>
    <name evidence="14" type="ORF">QEZ41_06855</name>
</gene>
<evidence type="ECO:0000259" key="13">
    <source>
        <dbReference type="PROSITE" id="PS50926"/>
    </source>
</evidence>
<evidence type="ECO:0000256" key="5">
    <source>
        <dbReference type="ARBA" id="ARBA00022691"/>
    </source>
</evidence>
<keyword evidence="15" id="KW-1185">Reference proteome</keyword>
<keyword evidence="6 9" id="KW-0479">Metal-binding</keyword>
<evidence type="ECO:0000256" key="9">
    <source>
        <dbReference type="HAMAP-Rule" id="MF_01010"/>
    </source>
</evidence>
<evidence type="ECO:0000256" key="7">
    <source>
        <dbReference type="ARBA" id="ARBA00023004"/>
    </source>
</evidence>
<dbReference type="SUPFAM" id="SSF53335">
    <property type="entry name" value="S-adenosyl-L-methionine-dependent methyltransferases"/>
    <property type="match status" value="1"/>
</dbReference>
<dbReference type="HAMAP" id="MF_01010">
    <property type="entry name" value="23SrRNA_methyltr_RlmD"/>
    <property type="match status" value="1"/>
</dbReference>
<feature type="binding site" evidence="9">
    <location>
        <position position="98"/>
    </location>
    <ligand>
        <name>[4Fe-4S] cluster</name>
        <dbReference type="ChEBI" id="CHEBI:49883"/>
    </ligand>
</feature>
<evidence type="ECO:0000256" key="4">
    <source>
        <dbReference type="ARBA" id="ARBA00022679"/>
    </source>
</evidence>
<keyword evidence="3 9" id="KW-0489">Methyltransferase</keyword>
<dbReference type="InterPro" id="IPR030390">
    <property type="entry name" value="MeTrfase_TrmA_AS"/>
</dbReference>
<dbReference type="EMBL" id="JAUCDY010000006">
    <property type="protein sequence ID" value="MDM7857995.1"/>
    <property type="molecule type" value="Genomic_DNA"/>
</dbReference>
<feature type="binding site" evidence="9 10">
    <location>
        <position position="282"/>
    </location>
    <ligand>
        <name>S-adenosyl-L-methionine</name>
        <dbReference type="ChEBI" id="CHEBI:59789"/>
    </ligand>
</feature>
<dbReference type="PANTHER" id="PTHR11061:SF49">
    <property type="entry name" value="23S RRNA (URACIL(1939)-C(5))-METHYLTRANSFERASE RLMD"/>
    <property type="match status" value="1"/>
</dbReference>
<evidence type="ECO:0000256" key="8">
    <source>
        <dbReference type="ARBA" id="ARBA00023014"/>
    </source>
</evidence>
<dbReference type="InterPro" id="IPR001566">
    <property type="entry name" value="23S_rRNA_MeTrfase_RlmD"/>
</dbReference>
<organism evidence="14 15">
    <name type="scientific">Thiopseudomonas acetoxidans</name>
    <dbReference type="NCBI Taxonomy" id="3041622"/>
    <lineage>
        <taxon>Bacteria</taxon>
        <taxon>Pseudomonadati</taxon>
        <taxon>Pseudomonadota</taxon>
        <taxon>Gammaproteobacteria</taxon>
        <taxon>Pseudomonadales</taxon>
        <taxon>Pseudomonadaceae</taxon>
        <taxon>Thiopseudomonas</taxon>
    </lineage>
</organism>